<dbReference type="InterPro" id="IPR054384">
    <property type="entry name" value="SecDF_P1_head"/>
</dbReference>
<dbReference type="Gene3D" id="3.30.70.3220">
    <property type="match status" value="1"/>
</dbReference>
<dbReference type="InterPro" id="IPR048634">
    <property type="entry name" value="SecD_SecF_C"/>
</dbReference>
<comment type="subcellular location">
    <subcellularLocation>
        <location evidence="1 9">Cell membrane</location>
        <topology evidence="1 9">Multi-pass membrane protein</topology>
    </subcellularLocation>
</comment>
<proteinExistence type="inferred from homology"/>
<dbReference type="GO" id="GO:0005886">
    <property type="term" value="C:plasma membrane"/>
    <property type="evidence" value="ECO:0007669"/>
    <property type="project" value="UniProtKB-SubCell"/>
</dbReference>
<evidence type="ECO:0000256" key="4">
    <source>
        <dbReference type="ARBA" id="ARBA00022692"/>
    </source>
</evidence>
<keyword evidence="4 9" id="KW-0812">Transmembrane</keyword>
<feature type="domain" description="Protein translocase subunit SecDF P1" evidence="12">
    <location>
        <begin position="64"/>
        <end position="120"/>
    </location>
</feature>
<dbReference type="RefSeq" id="WP_184325078.1">
    <property type="nucleotide sequence ID" value="NZ_JACHLZ010000001.1"/>
</dbReference>
<dbReference type="InterPro" id="IPR055344">
    <property type="entry name" value="SecD_SecF_C_bact"/>
</dbReference>
<keyword evidence="5 9" id="KW-0653">Protein transport</keyword>
<evidence type="ECO:0000259" key="11">
    <source>
        <dbReference type="Pfam" id="PF02355"/>
    </source>
</evidence>
<feature type="domain" description="SecDF P1 head subdomain" evidence="13">
    <location>
        <begin position="235"/>
        <end position="347"/>
    </location>
</feature>
<feature type="transmembrane region" description="Helical" evidence="9">
    <location>
        <begin position="426"/>
        <end position="447"/>
    </location>
</feature>
<evidence type="ECO:0000256" key="3">
    <source>
        <dbReference type="ARBA" id="ARBA00022475"/>
    </source>
</evidence>
<keyword evidence="3 9" id="KW-1003">Cell membrane</keyword>
<dbReference type="Pfam" id="PF21760">
    <property type="entry name" value="SecD_1st"/>
    <property type="match status" value="1"/>
</dbReference>
<evidence type="ECO:0000256" key="2">
    <source>
        <dbReference type="ARBA" id="ARBA00022448"/>
    </source>
</evidence>
<feature type="transmembrane region" description="Helical" evidence="9">
    <location>
        <begin position="369"/>
        <end position="387"/>
    </location>
</feature>
<dbReference type="GO" id="GO:0015450">
    <property type="term" value="F:protein-transporting ATPase activity"/>
    <property type="evidence" value="ECO:0007669"/>
    <property type="project" value="InterPro"/>
</dbReference>
<feature type="transmembrane region" description="Helical" evidence="9">
    <location>
        <begin position="394"/>
        <end position="414"/>
    </location>
</feature>
<evidence type="ECO:0000256" key="9">
    <source>
        <dbReference type="HAMAP-Rule" id="MF_01463"/>
    </source>
</evidence>
<feature type="region of interest" description="Disordered" evidence="10">
    <location>
        <begin position="124"/>
        <end position="163"/>
    </location>
</feature>
<feature type="transmembrane region" description="Helical" evidence="9">
    <location>
        <begin position="499"/>
        <end position="518"/>
    </location>
</feature>
<keyword evidence="7 9" id="KW-0811">Translocation</keyword>
<dbReference type="NCBIfam" id="TIGR01129">
    <property type="entry name" value="secD"/>
    <property type="match status" value="1"/>
</dbReference>
<accession>A0A841AEF7</accession>
<evidence type="ECO:0000256" key="7">
    <source>
        <dbReference type="ARBA" id="ARBA00023010"/>
    </source>
</evidence>
<organism evidence="14 15">
    <name type="scientific">Brachybacterium aquaticum</name>
    <dbReference type="NCBI Taxonomy" id="1432564"/>
    <lineage>
        <taxon>Bacteria</taxon>
        <taxon>Bacillati</taxon>
        <taxon>Actinomycetota</taxon>
        <taxon>Actinomycetes</taxon>
        <taxon>Micrococcales</taxon>
        <taxon>Dermabacteraceae</taxon>
        <taxon>Brachybacterium</taxon>
    </lineage>
</organism>
<keyword evidence="15" id="KW-1185">Reference proteome</keyword>
<evidence type="ECO:0000256" key="10">
    <source>
        <dbReference type="SAM" id="MobiDB-lite"/>
    </source>
</evidence>
<feature type="compositionally biased region" description="Gly residues" evidence="10">
    <location>
        <begin position="136"/>
        <end position="148"/>
    </location>
</feature>
<feature type="compositionally biased region" description="Basic and acidic residues" evidence="10">
    <location>
        <begin position="560"/>
        <end position="601"/>
    </location>
</feature>
<feature type="region of interest" description="Disordered" evidence="10">
    <location>
        <begin position="552"/>
        <end position="624"/>
    </location>
</feature>
<dbReference type="Pfam" id="PF02355">
    <property type="entry name" value="SecD_SecF_C"/>
    <property type="match status" value="1"/>
</dbReference>
<reference evidence="14 15" key="1">
    <citation type="submission" date="2020-08" db="EMBL/GenBank/DDBJ databases">
        <title>Sequencing the genomes of 1000 actinobacteria strains.</title>
        <authorList>
            <person name="Klenk H.-P."/>
        </authorList>
    </citation>
    <scope>NUCLEOTIDE SEQUENCE [LARGE SCALE GENOMIC DNA]</scope>
    <source>
        <strain evidence="14 15">DSM 28796</strain>
    </source>
</reference>
<name>A0A841AEF7_9MICO</name>
<dbReference type="InterPro" id="IPR022813">
    <property type="entry name" value="SecD/SecF_arch_bac"/>
</dbReference>
<evidence type="ECO:0000259" key="13">
    <source>
        <dbReference type="Pfam" id="PF22599"/>
    </source>
</evidence>
<sequence length="624" mass="65131">MPARRIALAALAVLILLLGGGIGAGTQWGGWQPAPKLALDLEGGTQVILQAQSRDGSAIDASAMEQARQIMSQRINAMGVAETEITVQGGTNIVIDVPGQLDQQTAAAIRQTAAMSFRPVLGVVAPEGTGEPLPSDGGGDASDGGGDTTGESSSAPADPSQQLFDGLISEDSSLAPAPAPAEGELAYPAWSLDWLTPDVQTELMNADCVDPGAQHERASAAAPDEAIVACAPDGSAKYLLGPEVVAGAGIADASVASDVTPTGQPTGYYVVNMRFTDVASQSFSDMTSALYNGEGASDAFAIVLDGVVISAPQVQEPSPGGEASISGNFSQEQATQLADQLRFGALPLQFEVASEQQISATLGADQLEMGLIAGLIGLALVVLYAFAQYRALSIVTTSSLLIMGLLTYGTLTVLSNIPEIGYRLSLAGVVGLIVAIAFTADSFIVYFERVRDEIREGRGIAAAVDHGWDRAKRTILASDSVNLIAAIVLYVLSTGGVRGFAFVLGLTTVLDLVVVFLFTHPMLQALVRTRFFGKGHPWSGLDPARLDRDVPAYAGRGRVRTGDERGRRGLRRSGDESAEPAREPIAVRRAREAREAAEREAAQNGRAENSRAGNTGDDTEEQSR</sequence>
<feature type="transmembrane region" description="Helical" evidence="9">
    <location>
        <begin position="475"/>
        <end position="493"/>
    </location>
</feature>
<keyword evidence="6 9" id="KW-1133">Transmembrane helix</keyword>
<keyword evidence="2 9" id="KW-0813">Transport</keyword>
<evidence type="ECO:0000256" key="5">
    <source>
        <dbReference type="ARBA" id="ARBA00022927"/>
    </source>
</evidence>
<evidence type="ECO:0000256" key="6">
    <source>
        <dbReference type="ARBA" id="ARBA00022989"/>
    </source>
</evidence>
<evidence type="ECO:0000256" key="8">
    <source>
        <dbReference type="ARBA" id="ARBA00023136"/>
    </source>
</evidence>
<dbReference type="InterPro" id="IPR048631">
    <property type="entry name" value="SecD_1st"/>
</dbReference>
<keyword evidence="8 9" id="KW-0472">Membrane</keyword>
<dbReference type="Gene3D" id="3.30.1360.200">
    <property type="match status" value="1"/>
</dbReference>
<dbReference type="GO" id="GO:0043952">
    <property type="term" value="P:protein transport by the Sec complex"/>
    <property type="evidence" value="ECO:0007669"/>
    <property type="project" value="UniProtKB-UniRule"/>
</dbReference>
<evidence type="ECO:0000313" key="15">
    <source>
        <dbReference type="Proteomes" id="UP000588158"/>
    </source>
</evidence>
<dbReference type="GO" id="GO:0006605">
    <property type="term" value="P:protein targeting"/>
    <property type="evidence" value="ECO:0007669"/>
    <property type="project" value="UniProtKB-UniRule"/>
</dbReference>
<dbReference type="EMBL" id="JACHLZ010000001">
    <property type="protein sequence ID" value="MBB5831650.1"/>
    <property type="molecule type" value="Genomic_DNA"/>
</dbReference>
<dbReference type="PANTHER" id="PTHR30081">
    <property type="entry name" value="PROTEIN-EXPORT MEMBRANE PROTEIN SEC"/>
    <property type="match status" value="1"/>
</dbReference>
<comment type="function">
    <text evidence="9">Part of the Sec protein translocase complex. Interacts with the SecYEG preprotein conducting channel. SecDF uses the proton motive force (PMF) to complete protein translocation after the ATP-dependent function of SecA.</text>
</comment>
<comment type="similarity">
    <text evidence="9">Belongs to the SecD/SecF family. SecD subfamily.</text>
</comment>
<dbReference type="SUPFAM" id="SSF82866">
    <property type="entry name" value="Multidrug efflux transporter AcrB transmembrane domain"/>
    <property type="match status" value="1"/>
</dbReference>
<dbReference type="AlphaFoldDB" id="A0A841AEF7"/>
<dbReference type="InterPro" id="IPR005791">
    <property type="entry name" value="SecD"/>
</dbReference>
<comment type="caution">
    <text evidence="9">Lacks conserved residue(s) required for the propagation of feature annotation.</text>
</comment>
<dbReference type="NCBIfam" id="TIGR00916">
    <property type="entry name" value="2A0604s01"/>
    <property type="match status" value="1"/>
</dbReference>
<dbReference type="PANTHER" id="PTHR30081:SF1">
    <property type="entry name" value="PROTEIN TRANSLOCASE SUBUNIT SECD"/>
    <property type="match status" value="1"/>
</dbReference>
<evidence type="ECO:0000313" key="14">
    <source>
        <dbReference type="EMBL" id="MBB5831650.1"/>
    </source>
</evidence>
<feature type="domain" description="Protein export membrane protein SecD/SecF C-terminal" evidence="11">
    <location>
        <begin position="349"/>
        <end position="526"/>
    </location>
</feature>
<gene>
    <name evidence="9" type="primary">secD</name>
    <name evidence="14" type="ORF">HNR70_001463</name>
</gene>
<dbReference type="GO" id="GO:0065002">
    <property type="term" value="P:intracellular protein transmembrane transport"/>
    <property type="evidence" value="ECO:0007669"/>
    <property type="project" value="UniProtKB-UniRule"/>
</dbReference>
<dbReference type="Pfam" id="PF22599">
    <property type="entry name" value="SecDF_P1_head"/>
    <property type="match status" value="1"/>
</dbReference>
<evidence type="ECO:0000259" key="12">
    <source>
        <dbReference type="Pfam" id="PF21760"/>
    </source>
</evidence>
<evidence type="ECO:0000256" key="1">
    <source>
        <dbReference type="ARBA" id="ARBA00004651"/>
    </source>
</evidence>
<protein>
    <recommendedName>
        <fullName evidence="9">Protein translocase subunit SecD</fullName>
    </recommendedName>
</protein>
<comment type="subunit">
    <text evidence="9">Forms a complex with SecF. Part of the essential Sec protein translocation apparatus which comprises SecA, SecYEG and auxiliary proteins SecDF. Other proteins may also be involved.</text>
</comment>
<comment type="caution">
    <text evidence="14">The sequence shown here is derived from an EMBL/GenBank/DDBJ whole genome shotgun (WGS) entry which is preliminary data.</text>
</comment>
<dbReference type="Proteomes" id="UP000588158">
    <property type="component" value="Unassembled WGS sequence"/>
</dbReference>
<dbReference type="HAMAP" id="MF_01463_B">
    <property type="entry name" value="SecD_B"/>
    <property type="match status" value="1"/>
</dbReference>